<dbReference type="Gene3D" id="3.30.420.10">
    <property type="entry name" value="Ribonuclease H-like superfamily/Ribonuclease H"/>
    <property type="match status" value="1"/>
</dbReference>
<dbReference type="EMBL" id="JARGDH010000003">
    <property type="protein sequence ID" value="KAL0273562.1"/>
    <property type="molecule type" value="Genomic_DNA"/>
</dbReference>
<dbReference type="Pfam" id="PF00476">
    <property type="entry name" value="DNA_pol_A"/>
    <property type="match status" value="1"/>
</dbReference>
<evidence type="ECO:0000256" key="4">
    <source>
        <dbReference type="ARBA" id="ARBA00022932"/>
    </source>
</evidence>
<dbReference type="AlphaFoldDB" id="A0AAW2HVS6"/>
<protein>
    <recommendedName>
        <fullName evidence="1">DNA-directed DNA polymerase</fullName>
        <ecNumber evidence="1">2.7.7.7</ecNumber>
    </recommendedName>
</protein>
<dbReference type="Gene3D" id="1.20.1060.10">
    <property type="entry name" value="Taq DNA Polymerase, Chain T, domain 4"/>
    <property type="match status" value="1"/>
</dbReference>
<dbReference type="SMART" id="SM00482">
    <property type="entry name" value="POLAc"/>
    <property type="match status" value="1"/>
</dbReference>
<evidence type="ECO:0000313" key="7">
    <source>
        <dbReference type="EMBL" id="KAL0273562.1"/>
    </source>
</evidence>
<dbReference type="GO" id="GO:0097681">
    <property type="term" value="P:double-strand break repair via alternative nonhomologous end joining"/>
    <property type="evidence" value="ECO:0007669"/>
    <property type="project" value="TreeGrafter"/>
</dbReference>
<dbReference type="GO" id="GO:0003677">
    <property type="term" value="F:DNA binding"/>
    <property type="evidence" value="ECO:0007669"/>
    <property type="project" value="InterPro"/>
</dbReference>
<dbReference type="CDD" id="cd08638">
    <property type="entry name" value="DNA_pol_A_theta"/>
    <property type="match status" value="1"/>
</dbReference>
<name>A0AAW2HVS6_9NEOP</name>
<keyword evidence="2" id="KW-0808">Transferase</keyword>
<dbReference type="GO" id="GO:0006261">
    <property type="term" value="P:DNA-templated DNA replication"/>
    <property type="evidence" value="ECO:0007669"/>
    <property type="project" value="InterPro"/>
</dbReference>
<dbReference type="InterPro" id="IPR043502">
    <property type="entry name" value="DNA/RNA_pol_sf"/>
</dbReference>
<keyword evidence="3" id="KW-0548">Nucleotidyltransferase</keyword>
<evidence type="ECO:0000256" key="3">
    <source>
        <dbReference type="ARBA" id="ARBA00022695"/>
    </source>
</evidence>
<dbReference type="PANTHER" id="PTHR10133:SF62">
    <property type="entry name" value="DNA POLYMERASE THETA"/>
    <property type="match status" value="1"/>
</dbReference>
<gene>
    <name evidence="7" type="ORF">PYX00_006201</name>
</gene>
<dbReference type="GO" id="GO:0003887">
    <property type="term" value="F:DNA-directed DNA polymerase activity"/>
    <property type="evidence" value="ECO:0007669"/>
    <property type="project" value="UniProtKB-KW"/>
</dbReference>
<dbReference type="SUPFAM" id="SSF56672">
    <property type="entry name" value="DNA/RNA polymerases"/>
    <property type="match status" value="1"/>
</dbReference>
<accession>A0AAW2HVS6</accession>
<evidence type="ECO:0000256" key="5">
    <source>
        <dbReference type="ARBA" id="ARBA00049244"/>
    </source>
</evidence>
<comment type="caution">
    <text evidence="7">The sequence shown here is derived from an EMBL/GenBank/DDBJ whole genome shotgun (WGS) entry which is preliminary data.</text>
</comment>
<dbReference type="Gene3D" id="3.30.70.370">
    <property type="match status" value="1"/>
</dbReference>
<comment type="catalytic activity">
    <reaction evidence="5">
        <text>DNA(n) + a 2'-deoxyribonucleoside 5'-triphosphate = DNA(n+1) + diphosphate</text>
        <dbReference type="Rhea" id="RHEA:22508"/>
        <dbReference type="Rhea" id="RHEA-COMP:17339"/>
        <dbReference type="Rhea" id="RHEA-COMP:17340"/>
        <dbReference type="ChEBI" id="CHEBI:33019"/>
        <dbReference type="ChEBI" id="CHEBI:61560"/>
        <dbReference type="ChEBI" id="CHEBI:173112"/>
        <dbReference type="EC" id="2.7.7.7"/>
    </reaction>
</comment>
<evidence type="ECO:0000259" key="6">
    <source>
        <dbReference type="SMART" id="SM00482"/>
    </source>
</evidence>
<sequence>MYCKGNDVFYMSLEGGNVNLSDKMEFLREVSGQKKRFRLFDAKEQIKLLHRFTSVLLEGSYEDPKTAHWLLSKTWREKGYSSIVVEHIPEATKLTSQLGPLLGFSGPGLYAKSSVIAKTRACHEAFLSFHVMERQLRLLQGKLLLKLFQQVEMPLILNLAEMELVGFRFDRDKLLDIKKRLDSVQSELSEKAYSFAQYKFSLASTAAVSKLLYNDLKLGKGDGHLTKKQKPSTSKEALQELAVETNHPLPDIILDWRKIQSVITKVLSPLLQIESEIPRLYSVTQTYTATGRLAMQEPNLQNMPRNFCISFGNDDPDISIREIFTASEGCSLLSVDYCQIELRLLAHLSRDQKLIDSINTSADVFVNIAANIYGVPECNVDDDLRQRAKKTCYGIIYGIGARSLSHQLRVEESIALALMEDFKDKYKGVSLYLENTLKDCRKKGYVTSLMGRRRYLPYINDPNPAIKSEAERQAINTTIQGSAADLLKISMVKIREKIKELNEENLTVNLLLHLHDELLFEVSHGHTETVAVILKETMENVFDLKVPTPVKLHIGPSWGQLRLYDI</sequence>
<dbReference type="EC" id="2.7.7.7" evidence="1"/>
<dbReference type="PRINTS" id="PR00868">
    <property type="entry name" value="DNAPOLI"/>
</dbReference>
<keyword evidence="4" id="KW-0239">DNA-directed DNA polymerase</keyword>
<dbReference type="InterPro" id="IPR036397">
    <property type="entry name" value="RNaseH_sf"/>
</dbReference>
<dbReference type="Gene3D" id="1.10.150.20">
    <property type="entry name" value="5' to 3' exonuclease, C-terminal subdomain"/>
    <property type="match status" value="1"/>
</dbReference>
<organism evidence="7">
    <name type="scientific">Menopon gallinae</name>
    <name type="common">poultry shaft louse</name>
    <dbReference type="NCBI Taxonomy" id="328185"/>
    <lineage>
        <taxon>Eukaryota</taxon>
        <taxon>Metazoa</taxon>
        <taxon>Ecdysozoa</taxon>
        <taxon>Arthropoda</taxon>
        <taxon>Hexapoda</taxon>
        <taxon>Insecta</taxon>
        <taxon>Pterygota</taxon>
        <taxon>Neoptera</taxon>
        <taxon>Paraneoptera</taxon>
        <taxon>Psocodea</taxon>
        <taxon>Troctomorpha</taxon>
        <taxon>Phthiraptera</taxon>
        <taxon>Amblycera</taxon>
        <taxon>Menoponidae</taxon>
        <taxon>Menopon</taxon>
    </lineage>
</organism>
<feature type="domain" description="DNA-directed DNA polymerase family A palm" evidence="6">
    <location>
        <begin position="317"/>
        <end position="526"/>
    </location>
</feature>
<evidence type="ECO:0000256" key="1">
    <source>
        <dbReference type="ARBA" id="ARBA00012417"/>
    </source>
</evidence>
<dbReference type="PANTHER" id="PTHR10133">
    <property type="entry name" value="DNA POLYMERASE I"/>
    <property type="match status" value="1"/>
</dbReference>
<proteinExistence type="predicted"/>
<dbReference type="InterPro" id="IPR001098">
    <property type="entry name" value="DNA-dir_DNA_pol_A_palm_dom"/>
</dbReference>
<dbReference type="PROSITE" id="PS00447">
    <property type="entry name" value="DNA_POLYMERASE_A"/>
    <property type="match status" value="1"/>
</dbReference>
<reference evidence="7" key="1">
    <citation type="journal article" date="2024" name="Gigascience">
        <title>Chromosome-level genome of the poultry shaft louse Menopon gallinae provides insight into the host-switching and adaptive evolution of parasitic lice.</title>
        <authorList>
            <person name="Xu Y."/>
            <person name="Ma L."/>
            <person name="Liu S."/>
            <person name="Liang Y."/>
            <person name="Liu Q."/>
            <person name="He Z."/>
            <person name="Tian L."/>
            <person name="Duan Y."/>
            <person name="Cai W."/>
            <person name="Li H."/>
            <person name="Song F."/>
        </authorList>
    </citation>
    <scope>NUCLEOTIDE SEQUENCE</scope>
    <source>
        <strain evidence="7">Cailab_2023a</strain>
    </source>
</reference>
<dbReference type="InterPro" id="IPR002298">
    <property type="entry name" value="DNA_polymerase_A"/>
</dbReference>
<dbReference type="InterPro" id="IPR019760">
    <property type="entry name" value="DNA-dir_DNA_pol_A_CS"/>
</dbReference>
<dbReference type="FunFam" id="1.10.150.20:FF:000002">
    <property type="entry name" value="DNA polymerase I"/>
    <property type="match status" value="1"/>
</dbReference>
<evidence type="ECO:0000256" key="2">
    <source>
        <dbReference type="ARBA" id="ARBA00022679"/>
    </source>
</evidence>